<comment type="caution">
    <text evidence="9">The sequence shown here is derived from an EMBL/GenBank/DDBJ whole genome shotgun (WGS) entry which is preliminary data.</text>
</comment>
<dbReference type="FunFam" id="2.40.10.10:FF:000036">
    <property type="entry name" value="Trypsin beta"/>
    <property type="match status" value="1"/>
</dbReference>
<feature type="compositionally biased region" description="Basic and acidic residues" evidence="7">
    <location>
        <begin position="61"/>
        <end position="77"/>
    </location>
</feature>
<dbReference type="InterPro" id="IPR028994">
    <property type="entry name" value="Integrin_alpha_N"/>
</dbReference>
<dbReference type="Proteomes" id="UP000323242">
    <property type="component" value="Unassembled WGS sequence"/>
</dbReference>
<accession>A0A5D4J0T1</accession>
<organism evidence="9 10">
    <name type="scientific">Streptomyces parvus</name>
    <dbReference type="NCBI Taxonomy" id="66428"/>
    <lineage>
        <taxon>Bacteria</taxon>
        <taxon>Bacillati</taxon>
        <taxon>Actinomycetota</taxon>
        <taxon>Actinomycetes</taxon>
        <taxon>Kitasatosporales</taxon>
        <taxon>Streptomycetaceae</taxon>
        <taxon>Streptomyces</taxon>
    </lineage>
</organism>
<dbReference type="Pfam" id="PF13517">
    <property type="entry name" value="FG-GAP_3"/>
    <property type="match status" value="1"/>
</dbReference>
<dbReference type="InterPro" id="IPR050430">
    <property type="entry name" value="Peptidase_S1"/>
</dbReference>
<keyword evidence="3" id="KW-0732">Signal</keyword>
<keyword evidence="10" id="KW-1185">Reference proteome</keyword>
<gene>
    <name evidence="9" type="ORF">FY004_22140</name>
</gene>
<dbReference type="Pfam" id="PF00089">
    <property type="entry name" value="Trypsin"/>
    <property type="match status" value="1"/>
</dbReference>
<evidence type="ECO:0000256" key="6">
    <source>
        <dbReference type="ARBA" id="ARBA00023157"/>
    </source>
</evidence>
<keyword evidence="5" id="KW-0720">Serine protease</keyword>
<evidence type="ECO:0000256" key="7">
    <source>
        <dbReference type="SAM" id="MobiDB-lite"/>
    </source>
</evidence>
<dbReference type="CDD" id="cd00190">
    <property type="entry name" value="Tryp_SPc"/>
    <property type="match status" value="1"/>
</dbReference>
<dbReference type="EMBL" id="VSZQ01000123">
    <property type="protein sequence ID" value="TYR57875.1"/>
    <property type="molecule type" value="Genomic_DNA"/>
</dbReference>
<dbReference type="AlphaFoldDB" id="A0A5D4J0T1"/>
<reference evidence="9 10" key="1">
    <citation type="submission" date="2019-08" db="EMBL/GenBank/DDBJ databases">
        <title>Draft genome for granaticin producer strain Streptomyces parvus C05.</title>
        <authorList>
            <person name="Gonzalez-Pimentel J.L."/>
        </authorList>
    </citation>
    <scope>NUCLEOTIDE SEQUENCE [LARGE SCALE GENOMIC DNA]</scope>
    <source>
        <strain evidence="9 10">C05</strain>
    </source>
</reference>
<dbReference type="RefSeq" id="WP_148903565.1">
    <property type="nucleotide sequence ID" value="NZ_VSZQ01000123.1"/>
</dbReference>
<dbReference type="PROSITE" id="PS00135">
    <property type="entry name" value="TRYPSIN_SER"/>
    <property type="match status" value="1"/>
</dbReference>
<comment type="similarity">
    <text evidence="1">Belongs to the peptidase S1 family.</text>
</comment>
<dbReference type="GO" id="GO:0004252">
    <property type="term" value="F:serine-type endopeptidase activity"/>
    <property type="evidence" value="ECO:0007669"/>
    <property type="project" value="InterPro"/>
</dbReference>
<keyword evidence="6" id="KW-1015">Disulfide bond</keyword>
<dbReference type="InterPro" id="IPR001314">
    <property type="entry name" value="Peptidase_S1A"/>
</dbReference>
<evidence type="ECO:0000256" key="2">
    <source>
        <dbReference type="ARBA" id="ARBA00022670"/>
    </source>
</evidence>
<dbReference type="InterPro" id="IPR009003">
    <property type="entry name" value="Peptidase_S1_PA"/>
</dbReference>
<sequence>MHIRTTGGRHARRLRLAVPAAAVTVLALVGTALTMSSSQAEEPAPSLPTAAPERPAAPAESELRDRVSDASASDREVLPPAKFAGDGPGTAAPMVIGGTQTSISSAPWMAQLWYYDDQGTPADESDDTGFFCGGVVIAPTKIATAAHCVKGYDWNANGAVVTGSTSTEPNSSGTVSWPYRQWNSPVYKDVQGAADNDVAVLTLFEPVTAKSLPVAANTDTGLYAAGTQAKVYGWGRTSSTSDDISTTLRSATLPIVSDSACRTSYGSYFVAGHMVCAGKTGASEAETVGACNGDSGGPLVIGGKLAGIVSWGIEDCVGEGAYSVFAKVTSYTGAINARAYDTNMTWDHRADLMARNKSNKTMYQFKSTGTGMTKATYSSGWGDINVLLQTDLNRDDNQDLLVRGKDGNLYWQWYSIAADEWQTKRLATGWGTRTQILAPGDLTSDGHPDILSTDSSGSFWLYPGKGDGTFAARVKIGGGGLNYNMVRGSGDFTGDGKADIIARGSGGKMYLFKGTGKASAPFASKILVRTWDVATALVTTGDFTGDGHADIIVRVKTGELYLYPGTGKSDSGIFGARKLLGSGANNYDLFG</sequence>
<dbReference type="Gene3D" id="2.40.128.340">
    <property type="match status" value="1"/>
</dbReference>
<dbReference type="PANTHER" id="PTHR24276">
    <property type="entry name" value="POLYSERASE-RELATED"/>
    <property type="match status" value="1"/>
</dbReference>
<name>A0A5D4J0T1_9ACTN</name>
<dbReference type="InterPro" id="IPR033116">
    <property type="entry name" value="TRYPSIN_SER"/>
</dbReference>
<dbReference type="SMART" id="SM00020">
    <property type="entry name" value="Tryp_SPc"/>
    <property type="match status" value="1"/>
</dbReference>
<protein>
    <submittedName>
        <fullName evidence="9">Trypsin-like serine protease</fullName>
    </submittedName>
</protein>
<evidence type="ECO:0000313" key="9">
    <source>
        <dbReference type="EMBL" id="TYR57875.1"/>
    </source>
</evidence>
<dbReference type="InterPro" id="IPR001254">
    <property type="entry name" value="Trypsin_dom"/>
</dbReference>
<evidence type="ECO:0000256" key="1">
    <source>
        <dbReference type="ARBA" id="ARBA00007664"/>
    </source>
</evidence>
<feature type="compositionally biased region" description="Low complexity" evidence="7">
    <location>
        <begin position="50"/>
        <end position="60"/>
    </location>
</feature>
<keyword evidence="2 9" id="KW-0645">Protease</keyword>
<evidence type="ECO:0000259" key="8">
    <source>
        <dbReference type="PROSITE" id="PS50240"/>
    </source>
</evidence>
<dbReference type="InterPro" id="IPR013517">
    <property type="entry name" value="FG-GAP"/>
</dbReference>
<dbReference type="InterPro" id="IPR043504">
    <property type="entry name" value="Peptidase_S1_PA_chymotrypsin"/>
</dbReference>
<feature type="region of interest" description="Disordered" evidence="7">
    <location>
        <begin position="36"/>
        <end position="97"/>
    </location>
</feature>
<dbReference type="SUPFAM" id="SSF69318">
    <property type="entry name" value="Integrin alpha N-terminal domain"/>
    <property type="match status" value="1"/>
</dbReference>
<dbReference type="SUPFAM" id="SSF50494">
    <property type="entry name" value="Trypsin-like serine proteases"/>
    <property type="match status" value="1"/>
</dbReference>
<evidence type="ECO:0000256" key="5">
    <source>
        <dbReference type="ARBA" id="ARBA00022825"/>
    </source>
</evidence>
<dbReference type="PROSITE" id="PS50240">
    <property type="entry name" value="TRYPSIN_DOM"/>
    <property type="match status" value="1"/>
</dbReference>
<dbReference type="PRINTS" id="PR00722">
    <property type="entry name" value="CHYMOTRYPSIN"/>
</dbReference>
<dbReference type="PANTHER" id="PTHR24276:SF98">
    <property type="entry name" value="FI18310P1-RELATED"/>
    <property type="match status" value="1"/>
</dbReference>
<proteinExistence type="inferred from homology"/>
<feature type="domain" description="Peptidase S1" evidence="8">
    <location>
        <begin position="95"/>
        <end position="346"/>
    </location>
</feature>
<dbReference type="GO" id="GO:0006508">
    <property type="term" value="P:proteolysis"/>
    <property type="evidence" value="ECO:0007669"/>
    <property type="project" value="UniProtKB-KW"/>
</dbReference>
<evidence type="ECO:0000256" key="3">
    <source>
        <dbReference type="ARBA" id="ARBA00022729"/>
    </source>
</evidence>
<dbReference type="Gene3D" id="2.40.10.10">
    <property type="entry name" value="Trypsin-like serine proteases"/>
    <property type="match status" value="1"/>
</dbReference>
<keyword evidence="4" id="KW-0378">Hydrolase</keyword>
<evidence type="ECO:0000313" key="10">
    <source>
        <dbReference type="Proteomes" id="UP000323242"/>
    </source>
</evidence>
<evidence type="ECO:0000256" key="4">
    <source>
        <dbReference type="ARBA" id="ARBA00022801"/>
    </source>
</evidence>